<organism evidence="2 3">
    <name type="scientific">Anaerococcus murdochii</name>
    <dbReference type="NCBI Taxonomy" id="411577"/>
    <lineage>
        <taxon>Bacteria</taxon>
        <taxon>Bacillati</taxon>
        <taxon>Bacillota</taxon>
        <taxon>Tissierellia</taxon>
        <taxon>Tissierellales</taxon>
        <taxon>Peptoniphilaceae</taxon>
        <taxon>Anaerococcus</taxon>
    </lineage>
</organism>
<protein>
    <submittedName>
        <fullName evidence="2">Uncharacterized protein</fullName>
    </submittedName>
</protein>
<keyword evidence="1" id="KW-0812">Transmembrane</keyword>
<sequence length="84" mass="9780">MRKIKIPKRSERIRLIKKGAKNLDEWLLLAELEKMVKDRLTEKLLITAVALMWLFVGVYGQTIYCTLWGIPLTIITLLVGVWIL</sequence>
<dbReference type="RefSeq" id="WP_223418913.1">
    <property type="nucleotide sequence ID" value="NZ_JAIPME010000002.1"/>
</dbReference>
<comment type="caution">
    <text evidence="2">The sequence shown here is derived from an EMBL/GenBank/DDBJ whole genome shotgun (WGS) entry which is preliminary data.</text>
</comment>
<gene>
    <name evidence="2" type="ORF">K8P03_04945</name>
</gene>
<evidence type="ECO:0000313" key="2">
    <source>
        <dbReference type="EMBL" id="MBZ2386644.1"/>
    </source>
</evidence>
<accession>A0ABS7SYM7</accession>
<reference evidence="2 3" key="1">
    <citation type="submission" date="2021-08" db="EMBL/GenBank/DDBJ databases">
        <title>FDA dAtabase for Regulatory Grade micrObial Sequences (FDA-ARGOS): Supporting development and validation of Infectious Disease Dx tests.</title>
        <authorList>
            <person name="Sproer C."/>
            <person name="Gronow S."/>
            <person name="Severitt S."/>
            <person name="Schroder I."/>
            <person name="Tallon L."/>
            <person name="Sadzewicz L."/>
            <person name="Zhao X."/>
            <person name="Boylan J."/>
            <person name="Ott S."/>
            <person name="Bowen H."/>
            <person name="Vavikolanu K."/>
            <person name="Hazen T."/>
            <person name="Aluvathingal J."/>
            <person name="Nadendla S."/>
            <person name="Lowell S."/>
            <person name="Myers T."/>
            <person name="Yan Y."/>
            <person name="Sichtig H."/>
        </authorList>
    </citation>
    <scope>NUCLEOTIDE SEQUENCE [LARGE SCALE GENOMIC DNA]</scope>
    <source>
        <strain evidence="2 3">FDAARGOS_1460</strain>
    </source>
</reference>
<proteinExistence type="predicted"/>
<keyword evidence="3" id="KW-1185">Reference proteome</keyword>
<feature type="transmembrane region" description="Helical" evidence="1">
    <location>
        <begin position="44"/>
        <end position="60"/>
    </location>
</feature>
<dbReference type="EMBL" id="JAIPME010000002">
    <property type="protein sequence ID" value="MBZ2386644.1"/>
    <property type="molecule type" value="Genomic_DNA"/>
</dbReference>
<keyword evidence="1" id="KW-0472">Membrane</keyword>
<feature type="transmembrane region" description="Helical" evidence="1">
    <location>
        <begin position="66"/>
        <end position="83"/>
    </location>
</feature>
<evidence type="ECO:0000256" key="1">
    <source>
        <dbReference type="SAM" id="Phobius"/>
    </source>
</evidence>
<keyword evidence="1" id="KW-1133">Transmembrane helix</keyword>
<dbReference type="Proteomes" id="UP000734271">
    <property type="component" value="Unassembled WGS sequence"/>
</dbReference>
<name>A0ABS7SYM7_9FIRM</name>
<evidence type="ECO:0000313" key="3">
    <source>
        <dbReference type="Proteomes" id="UP000734271"/>
    </source>
</evidence>